<evidence type="ECO:0000256" key="1">
    <source>
        <dbReference type="SAM" id="Phobius"/>
    </source>
</evidence>
<dbReference type="Proteomes" id="UP000057981">
    <property type="component" value="Chromosome"/>
</dbReference>
<proteinExistence type="predicted"/>
<sequence length="121" mass="14089">MPNEMTVVYIIEFFENKTYFVLLTSILLSVIGVEIAKIRNYKSSELTIEAKKISFLKNGELIEIPEPRLHKITERKNRLSKVSLIKIKTDTHKEYDIKGTEKILEHLNELFPNKTKLKNVG</sequence>
<dbReference type="KEGG" id="ahz:APS56_06640"/>
<keyword evidence="3" id="KW-1185">Reference proteome</keyword>
<keyword evidence="1" id="KW-0812">Transmembrane</keyword>
<accession>A0A0P0DAE5</accession>
<gene>
    <name evidence="2" type="ORF">APS56_06640</name>
</gene>
<dbReference type="AlphaFoldDB" id="A0A0P0DAE5"/>
<evidence type="ECO:0008006" key="4">
    <source>
        <dbReference type="Google" id="ProtNLM"/>
    </source>
</evidence>
<evidence type="ECO:0000313" key="2">
    <source>
        <dbReference type="EMBL" id="ALJ04817.1"/>
    </source>
</evidence>
<dbReference type="EMBL" id="CP012898">
    <property type="protein sequence ID" value="ALJ04817.1"/>
    <property type="molecule type" value="Genomic_DNA"/>
</dbReference>
<keyword evidence="1" id="KW-1133">Transmembrane helix</keyword>
<name>A0A0P0DAE5_9FLAO</name>
<protein>
    <recommendedName>
        <fullName evidence="4">DUF304 domain-containing protein</fullName>
    </recommendedName>
</protein>
<feature type="transmembrane region" description="Helical" evidence="1">
    <location>
        <begin position="18"/>
        <end position="36"/>
    </location>
</feature>
<organism evidence="2 3">
    <name type="scientific">Pseudalgibacter alginicilyticus</name>
    <dbReference type="NCBI Taxonomy" id="1736674"/>
    <lineage>
        <taxon>Bacteria</taxon>
        <taxon>Pseudomonadati</taxon>
        <taxon>Bacteroidota</taxon>
        <taxon>Flavobacteriia</taxon>
        <taxon>Flavobacteriales</taxon>
        <taxon>Flavobacteriaceae</taxon>
        <taxon>Pseudalgibacter</taxon>
    </lineage>
</organism>
<reference evidence="2 3" key="1">
    <citation type="submission" date="2015-10" db="EMBL/GenBank/DDBJ databases">
        <authorList>
            <person name="Gilbert D.G."/>
        </authorList>
    </citation>
    <scope>NUCLEOTIDE SEQUENCE [LARGE SCALE GENOMIC DNA]</scope>
    <source>
        <strain evidence="3">HZ-22</strain>
    </source>
</reference>
<evidence type="ECO:0000313" key="3">
    <source>
        <dbReference type="Proteomes" id="UP000057981"/>
    </source>
</evidence>
<dbReference type="STRING" id="1736674.APS56_06640"/>
<keyword evidence="1" id="KW-0472">Membrane</keyword>